<feature type="domain" description="GxGYxYP putative glycoside hydrolase third N-terminal" evidence="4">
    <location>
        <begin position="358"/>
        <end position="435"/>
    </location>
</feature>
<dbReference type="Pfam" id="PF14323">
    <property type="entry name" value="GxGYxYP_C"/>
    <property type="match status" value="1"/>
</dbReference>
<dbReference type="Pfam" id="PF16216">
    <property type="entry name" value="GxGYxYP_N"/>
    <property type="match status" value="1"/>
</dbReference>
<dbReference type="InterPro" id="IPR032626">
    <property type="entry name" value="GxGYxYP_N_1st"/>
</dbReference>
<name>D1CIR0_THET1</name>
<dbReference type="Pfam" id="PF20957">
    <property type="entry name" value="GxGYxYP_N_2nd"/>
    <property type="match status" value="1"/>
</dbReference>
<dbReference type="eggNOG" id="COG1595">
    <property type="taxonomic scope" value="Bacteria"/>
</dbReference>
<dbReference type="InterPro" id="IPR048309">
    <property type="entry name" value="GxGYxYP_N_3rd"/>
</dbReference>
<feature type="domain" description="GxGYxYP putative glycoside hydrolase first N-terminal" evidence="2">
    <location>
        <begin position="56"/>
        <end position="120"/>
    </location>
</feature>
<dbReference type="EMBL" id="CP001826">
    <property type="protein sequence ID" value="ACZ43630.1"/>
    <property type="molecule type" value="Genomic_DNA"/>
</dbReference>
<dbReference type="Pfam" id="PF20958">
    <property type="entry name" value="GxGYxYP_N_3rd"/>
    <property type="match status" value="1"/>
</dbReference>
<dbReference type="Proteomes" id="UP000000323">
    <property type="component" value="Chromosome 2"/>
</dbReference>
<dbReference type="AlphaFoldDB" id="D1CIR0"/>
<dbReference type="Gene3D" id="3.20.20.490">
    <property type="entry name" value="GxGYxYP glycoside hydrolase, C-terminal domain"/>
    <property type="match status" value="1"/>
</dbReference>
<proteinExistence type="predicted"/>
<organism evidence="5 6">
    <name type="scientific">Thermobaculum terrenum (strain ATCC BAA-798 / CCMEE 7001 / YNP1)</name>
    <dbReference type="NCBI Taxonomy" id="525904"/>
    <lineage>
        <taxon>Bacteria</taxon>
        <taxon>Bacillati</taxon>
        <taxon>Chloroflexota</taxon>
        <taxon>Chloroflexia</taxon>
        <taxon>Candidatus Thermobaculales</taxon>
        <taxon>Candidatus Thermobaculaceae</taxon>
        <taxon>Thermobaculum</taxon>
    </lineage>
</organism>
<feature type="domain" description="GxGYxYP putative glycoside hydrolase C-terminal" evidence="1">
    <location>
        <begin position="456"/>
        <end position="677"/>
    </location>
</feature>
<keyword evidence="6" id="KW-1185">Reference proteome</keyword>
<dbReference type="KEGG" id="ttr:Tter_2744"/>
<evidence type="ECO:0000313" key="5">
    <source>
        <dbReference type="EMBL" id="ACZ43630.1"/>
    </source>
</evidence>
<gene>
    <name evidence="5" type="ordered locus">Tter_2744</name>
</gene>
<evidence type="ECO:0000259" key="4">
    <source>
        <dbReference type="Pfam" id="PF20958"/>
    </source>
</evidence>
<dbReference type="OrthoDB" id="3799094at2"/>
<dbReference type="STRING" id="525904.Tter_2744"/>
<dbReference type="PROSITE" id="PS51318">
    <property type="entry name" value="TAT"/>
    <property type="match status" value="1"/>
</dbReference>
<evidence type="ECO:0000259" key="1">
    <source>
        <dbReference type="Pfam" id="PF14323"/>
    </source>
</evidence>
<evidence type="ECO:0008006" key="7">
    <source>
        <dbReference type="Google" id="ProtNLM"/>
    </source>
</evidence>
<evidence type="ECO:0000313" key="6">
    <source>
        <dbReference type="Proteomes" id="UP000000323"/>
    </source>
</evidence>
<dbReference type="InterPro" id="IPR006311">
    <property type="entry name" value="TAT_signal"/>
</dbReference>
<dbReference type="RefSeq" id="WP_012876661.1">
    <property type="nucleotide sequence ID" value="NC_013526.1"/>
</dbReference>
<accession>D1CIR0</accession>
<dbReference type="PANTHER" id="PTHR37321:SF1">
    <property type="entry name" value="EXPORTED PROTEIN"/>
    <property type="match status" value="1"/>
</dbReference>
<feature type="domain" description="GxGYxYP putative glycoside hydrolase second N-terminal" evidence="3">
    <location>
        <begin position="125"/>
        <end position="197"/>
    </location>
</feature>
<dbReference type="InterPro" id="IPR038410">
    <property type="entry name" value="GxGYxYP_C_sf"/>
</dbReference>
<protein>
    <recommendedName>
        <fullName evidence="7">GxGYxYP putative glycoside hydrolase N-terminal domain-containing protein</fullName>
    </recommendedName>
</protein>
<sequence>MPYEMSRREFLQIGSLLGASLLASSYWQAAGASYRGGQPHRWVRSRELPSFKRPHHLDYIDATDVDPDVQLVLTTMQGAVAQERPAIYVWFPTNEPNHAWIDTLGVPYTEHTDPWEVIRKHSSKVKGVIVYDPGLMDTINVATTLAGLQRAVVASPQIAQELSGEPYNLPIIDDLRGRFTSKLEAYQWQYDHLWPRCNHDVLTGISPSQRRSLPPGIPPYYTTLAQVTTHVHDSSNRGVYEFDLTPFLGGEAVYLRFDDAFTDDGWGPSVQHVTVIADGQTIADFQPFTDAEAQYLYDSDGSSRDGSHRFADGNRYFVYRFVPPQGTTSLTARVEMWNEYKVSATSTTPPTSDVLLPFPRFRDYIVAARTMVFWLDPNVDAERELFVRIMSEVDPYTPYMGWFAQDVAGEFSGTQLCSEHSVYVLAADFFDNGTVFGAVRAPMPPRRPPTKPTLENKIYVALVMSEGDNIQYDQHRMRQLWDDPNRGKIPINWTVNPILFEAAPTIIGYYLRTATDNDLLMAGPSGAGYINPTPWPDDTFRIYTHATYRYMHRLGMNTVYVLNRVNGRSVELSASERRAYIEDVKPEGIMLNWDARTAMQLLDGTTPQGTVRGTGNAADVLRAITEESQGWDGSSPLFLSIGVLAWNVTPTDLVNTLSTLGPEYQIVRADHFFELARQYYQSRG</sequence>
<dbReference type="InterPro" id="IPR025832">
    <property type="entry name" value="GxGYxYP_C"/>
</dbReference>
<dbReference type="InterPro" id="IPR048310">
    <property type="entry name" value="GxGYxYP_N_2nd"/>
</dbReference>
<evidence type="ECO:0000259" key="2">
    <source>
        <dbReference type="Pfam" id="PF16216"/>
    </source>
</evidence>
<dbReference type="HOGENOM" id="CLU_013600_0_0_0"/>
<reference evidence="6" key="1">
    <citation type="journal article" date="2010" name="Stand. Genomic Sci.">
        <title>Complete genome sequence of 'Thermobaculum terrenum' type strain (YNP1).</title>
        <authorList>
            <person name="Kiss H."/>
            <person name="Cleland D."/>
            <person name="Lapidus A."/>
            <person name="Lucas S."/>
            <person name="Glavina Del Rio T."/>
            <person name="Nolan M."/>
            <person name="Tice H."/>
            <person name="Han C."/>
            <person name="Goodwin L."/>
            <person name="Pitluck S."/>
            <person name="Liolios K."/>
            <person name="Ivanova N."/>
            <person name="Mavromatis K."/>
            <person name="Ovchinnikova G."/>
            <person name="Pati A."/>
            <person name="Chen A."/>
            <person name="Palaniappan K."/>
            <person name="Land M."/>
            <person name="Hauser L."/>
            <person name="Chang Y."/>
            <person name="Jeffries C."/>
            <person name="Lu M."/>
            <person name="Brettin T."/>
            <person name="Detter J."/>
            <person name="Goker M."/>
            <person name="Tindall B."/>
            <person name="Beck B."/>
            <person name="McDermott T."/>
            <person name="Woyke T."/>
            <person name="Bristow J."/>
            <person name="Eisen J."/>
            <person name="Markowitz V."/>
            <person name="Hugenholtz P."/>
            <person name="Kyrpides N."/>
            <person name="Klenk H."/>
            <person name="Cheng J."/>
        </authorList>
    </citation>
    <scope>NUCLEOTIDE SEQUENCE [LARGE SCALE GENOMIC DNA]</scope>
    <source>
        <strain evidence="6">ATCC BAA-798 / YNP1</strain>
    </source>
</reference>
<evidence type="ECO:0000259" key="3">
    <source>
        <dbReference type="Pfam" id="PF20957"/>
    </source>
</evidence>
<dbReference type="PANTHER" id="PTHR37321">
    <property type="entry name" value="EXPORTED PROTEIN-RELATED"/>
    <property type="match status" value="1"/>
</dbReference>